<dbReference type="OrthoDB" id="9766552at2"/>
<reference evidence="4 5" key="1">
    <citation type="submission" date="2014-04" db="EMBL/GenBank/DDBJ databases">
        <title>The Genome Sequence of Thermoanaerobaculum aquaticum MP-01, The First Cultivated Group 23 Acidobacterium.</title>
        <authorList>
            <person name="Stamps B.W."/>
            <person name="Losey N.A."/>
            <person name="Lawson P.A."/>
            <person name="Stevenson B.S."/>
        </authorList>
    </citation>
    <scope>NUCLEOTIDE SEQUENCE [LARGE SCALE GENOMIC DNA]</scope>
    <source>
        <strain evidence="4 5">MP-01</strain>
    </source>
</reference>
<evidence type="ECO:0000259" key="3">
    <source>
        <dbReference type="Pfam" id="PF13660"/>
    </source>
</evidence>
<dbReference type="InterPro" id="IPR038614">
    <property type="entry name" value="GK_N_sf"/>
</dbReference>
<feature type="domain" description="MOFRL" evidence="2">
    <location>
        <begin position="314"/>
        <end position="418"/>
    </location>
</feature>
<accession>A0A062XNJ9</accession>
<dbReference type="Pfam" id="PF05161">
    <property type="entry name" value="MOFRL"/>
    <property type="match status" value="1"/>
</dbReference>
<dbReference type="STRING" id="1312852.EG19_00935"/>
<dbReference type="Proteomes" id="UP000027284">
    <property type="component" value="Unassembled WGS sequence"/>
</dbReference>
<dbReference type="RefSeq" id="WP_053334918.1">
    <property type="nucleotide sequence ID" value="NZ_JMFG01000011.1"/>
</dbReference>
<keyword evidence="5" id="KW-1185">Reference proteome</keyword>
<sequence length="457" mass="47309">MTPLAQLAREVLAVGLEAVHPRTLMRQLTFTPRGLGFGEHVLEPPGKLAVLAVGKAGGTLAEAFLTHSLRRPDALWVYVPHQAPVPASVAPHAKYGSHPRVSQENLANAREIAAAVAALTAEDGLLLLLSGGSSALLMAPLPGLETTTVDTLLWELMTAGATIAELNTVRKHLGMLFGGRLAALCPASLLALVLSDVPGDDLAIVGSGPTVPDPTTAAHALAVLRRFGLESRFPQVVHTLQSPESETPKPGDPRLNGKATALLGSNREALEAMAATLASEAFRPRILTRRLRGEAREVGRVLAALLVNAAPGTAILAGGETTVRVSGEGRGGRNLELALAAAVGLSGHRHRCLLAAGSDGVDGTSPAAGAVVDGFTVARAAKRGKSAQKALAENNSWGFFADLPEAIITGPTGTNVADLVVGLVAPQAQRPLALRTPTRAPQPQPPWGLKSREEPSE</sequence>
<evidence type="ECO:0000313" key="4">
    <source>
        <dbReference type="EMBL" id="KDA54162.1"/>
    </source>
</evidence>
<evidence type="ECO:0000259" key="2">
    <source>
        <dbReference type="Pfam" id="PF05161"/>
    </source>
</evidence>
<dbReference type="InterPro" id="IPR007835">
    <property type="entry name" value="MOFRL"/>
</dbReference>
<dbReference type="GO" id="GO:0005737">
    <property type="term" value="C:cytoplasm"/>
    <property type="evidence" value="ECO:0007669"/>
    <property type="project" value="TreeGrafter"/>
</dbReference>
<name>A0A062XNJ9_9BACT</name>
<dbReference type="Gene3D" id="3.40.1480.10">
    <property type="entry name" value="MOFRL domain"/>
    <property type="match status" value="1"/>
</dbReference>
<feature type="domain" description="MOFRL-associated" evidence="3">
    <location>
        <begin position="8"/>
        <end position="239"/>
    </location>
</feature>
<dbReference type="InterPro" id="IPR039760">
    <property type="entry name" value="MOFRL_protein"/>
</dbReference>
<evidence type="ECO:0000256" key="1">
    <source>
        <dbReference type="SAM" id="MobiDB-lite"/>
    </source>
</evidence>
<comment type="caution">
    <text evidence="4">The sequence shown here is derived from an EMBL/GenBank/DDBJ whole genome shotgun (WGS) entry which is preliminary data.</text>
</comment>
<protein>
    <recommendedName>
        <fullName evidence="6">Glycerate kinase</fullName>
    </recommendedName>
</protein>
<dbReference type="PANTHER" id="PTHR12227">
    <property type="entry name" value="GLYCERATE KINASE"/>
    <property type="match status" value="1"/>
</dbReference>
<feature type="region of interest" description="Disordered" evidence="1">
    <location>
        <begin position="430"/>
        <end position="457"/>
    </location>
</feature>
<gene>
    <name evidence="4" type="ORF">EG19_00935</name>
</gene>
<proteinExistence type="predicted"/>
<dbReference type="PANTHER" id="PTHR12227:SF0">
    <property type="entry name" value="GLYCERATE KINASE"/>
    <property type="match status" value="1"/>
</dbReference>
<evidence type="ECO:0008006" key="6">
    <source>
        <dbReference type="Google" id="ProtNLM"/>
    </source>
</evidence>
<dbReference type="Pfam" id="PF13660">
    <property type="entry name" value="DUF4147"/>
    <property type="match status" value="1"/>
</dbReference>
<dbReference type="SUPFAM" id="SSF82544">
    <property type="entry name" value="GckA/TtuD-like"/>
    <property type="match status" value="1"/>
</dbReference>
<dbReference type="AlphaFoldDB" id="A0A062XNJ9"/>
<dbReference type="InterPro" id="IPR037035">
    <property type="entry name" value="GK-like_C_sf"/>
</dbReference>
<dbReference type="Gene3D" id="3.40.50.10180">
    <property type="entry name" value="Glycerate kinase, MOFRL-like N-terminal domain"/>
    <property type="match status" value="1"/>
</dbReference>
<organism evidence="4 5">
    <name type="scientific">Thermoanaerobaculum aquaticum</name>
    <dbReference type="NCBI Taxonomy" id="1312852"/>
    <lineage>
        <taxon>Bacteria</taxon>
        <taxon>Pseudomonadati</taxon>
        <taxon>Acidobacteriota</taxon>
        <taxon>Thermoanaerobaculia</taxon>
        <taxon>Thermoanaerobaculales</taxon>
        <taxon>Thermoanaerobaculaceae</taxon>
        <taxon>Thermoanaerobaculum</taxon>
    </lineage>
</organism>
<evidence type="ECO:0000313" key="5">
    <source>
        <dbReference type="Proteomes" id="UP000027284"/>
    </source>
</evidence>
<dbReference type="InterPro" id="IPR025286">
    <property type="entry name" value="MOFRL_assoc_dom"/>
</dbReference>
<dbReference type="GO" id="GO:0008887">
    <property type="term" value="F:glycerate kinase activity"/>
    <property type="evidence" value="ECO:0007669"/>
    <property type="project" value="InterPro"/>
</dbReference>
<dbReference type="EMBL" id="JMFG01000011">
    <property type="protein sequence ID" value="KDA54162.1"/>
    <property type="molecule type" value="Genomic_DNA"/>
</dbReference>